<evidence type="ECO:0000313" key="5">
    <source>
        <dbReference type="Proteomes" id="UP000237423"/>
    </source>
</evidence>
<gene>
    <name evidence="3" type="ORF">AADEFJLK_02974</name>
    <name evidence="2" type="ORF">CEK71_16580</name>
</gene>
<evidence type="ECO:0000313" key="3">
    <source>
        <dbReference type="EMBL" id="POZ51017.1"/>
    </source>
</evidence>
<dbReference type="Proteomes" id="UP000197019">
    <property type="component" value="Chromosome"/>
</dbReference>
<dbReference type="EMBL" id="PGFZ01000007">
    <property type="protein sequence ID" value="POZ51017.1"/>
    <property type="molecule type" value="Genomic_DNA"/>
</dbReference>
<reference evidence="3 5" key="2">
    <citation type="submission" date="2017-11" db="EMBL/GenBank/DDBJ databases">
        <title>Draft Genome Sequence of Methylobacter psychrotolerans Sph1T, an Obligate Methanotroph from Low-Temperature Environments.</title>
        <authorList>
            <person name="Oshkin I.Y."/>
            <person name="Miroshnikov K."/>
            <person name="Belova S.E."/>
            <person name="Korzhenkov A."/>
            <person name="Toshchakov S.V."/>
            <person name="Dedysh S.N."/>
        </authorList>
    </citation>
    <scope>NUCLEOTIDE SEQUENCE [LARGE SCALE GENOMIC DNA]</scope>
    <source>
        <strain evidence="3 5">Sph1</strain>
    </source>
</reference>
<evidence type="ECO:0000313" key="4">
    <source>
        <dbReference type="Proteomes" id="UP000197019"/>
    </source>
</evidence>
<dbReference type="RefSeq" id="WP_088620418.1">
    <property type="nucleotide sequence ID" value="NZ_CP022129.1"/>
</dbReference>
<sequence length="115" mass="12061">MNIIKKTALACFMAMSLGASTFAVAEEAAKGAVSDTAATIAHVEKALEEVNKSDFSAARLHLKAARTASEKISGHDAIVKQANDNVVQGQISANKGDVQKSASELQKALDLYKSL</sequence>
<reference evidence="2 4" key="1">
    <citation type="submission" date="2017-06" db="EMBL/GenBank/DDBJ databases">
        <title>Genome Sequencing of the methanotroph Methylovulum psychrotolerants str. HV10-M2 isolated from a high-altitude environment.</title>
        <authorList>
            <person name="Mateos-Rivera A."/>
        </authorList>
    </citation>
    <scope>NUCLEOTIDE SEQUENCE [LARGE SCALE GENOMIC DNA]</scope>
    <source>
        <strain evidence="2 4">HV10_M2</strain>
    </source>
</reference>
<feature type="chain" id="PRO_5036030978" description="Small metal-binding protein" evidence="1">
    <location>
        <begin position="26"/>
        <end position="115"/>
    </location>
</feature>
<accession>A0A1Z4C1Y8</accession>
<dbReference type="AlphaFoldDB" id="A0A1Z4C1Y8"/>
<proteinExistence type="predicted"/>
<dbReference type="Proteomes" id="UP000237423">
    <property type="component" value="Unassembled WGS sequence"/>
</dbReference>
<protein>
    <recommendedName>
        <fullName evidence="6">Small metal-binding protein</fullName>
    </recommendedName>
</protein>
<evidence type="ECO:0000256" key="1">
    <source>
        <dbReference type="SAM" id="SignalP"/>
    </source>
</evidence>
<keyword evidence="1" id="KW-0732">Signal</keyword>
<evidence type="ECO:0008006" key="6">
    <source>
        <dbReference type="Google" id="ProtNLM"/>
    </source>
</evidence>
<keyword evidence="4" id="KW-1185">Reference proteome</keyword>
<dbReference type="EMBL" id="CP022129">
    <property type="protein sequence ID" value="ASF47546.1"/>
    <property type="molecule type" value="Genomic_DNA"/>
</dbReference>
<name>A0A1Z4C1Y8_9GAMM</name>
<dbReference type="KEGG" id="mpsy:CEK71_16580"/>
<dbReference type="OrthoDB" id="5570248at2"/>
<organism evidence="2 4">
    <name type="scientific">Methylovulum psychrotolerans</name>
    <dbReference type="NCBI Taxonomy" id="1704499"/>
    <lineage>
        <taxon>Bacteria</taxon>
        <taxon>Pseudomonadati</taxon>
        <taxon>Pseudomonadota</taxon>
        <taxon>Gammaproteobacteria</taxon>
        <taxon>Methylococcales</taxon>
        <taxon>Methylococcaceae</taxon>
        <taxon>Methylovulum</taxon>
    </lineage>
</organism>
<evidence type="ECO:0000313" key="2">
    <source>
        <dbReference type="EMBL" id="ASF47546.1"/>
    </source>
</evidence>
<feature type="signal peptide" evidence="1">
    <location>
        <begin position="1"/>
        <end position="25"/>
    </location>
</feature>